<reference evidence="1 2" key="1">
    <citation type="submission" date="2022-06" db="EMBL/GenBank/DDBJ databases">
        <authorList>
            <person name="So Y."/>
        </authorList>
    </citation>
    <scope>NUCLEOTIDE SEQUENCE [LARGE SCALE GENOMIC DNA]</scope>
    <source>
        <strain evidence="1 2">STR3</strain>
    </source>
</reference>
<dbReference type="EMBL" id="JANARS010000006">
    <property type="protein sequence ID" value="MCP3422978.1"/>
    <property type="molecule type" value="Genomic_DNA"/>
</dbReference>
<evidence type="ECO:0000313" key="1">
    <source>
        <dbReference type="EMBL" id="MCP3422978.1"/>
    </source>
</evidence>
<evidence type="ECO:0000313" key="2">
    <source>
        <dbReference type="Proteomes" id="UP001204524"/>
    </source>
</evidence>
<dbReference type="CDD" id="cd01029">
    <property type="entry name" value="TOPRIM_primases"/>
    <property type="match status" value="1"/>
</dbReference>
<dbReference type="Proteomes" id="UP001204524">
    <property type="component" value="Unassembled WGS sequence"/>
</dbReference>
<dbReference type="SUPFAM" id="SSF56731">
    <property type="entry name" value="DNA primase core"/>
    <property type="match status" value="1"/>
</dbReference>
<comment type="caution">
    <text evidence="1">The sequence shown here is derived from an EMBL/GenBank/DDBJ whole genome shotgun (WGS) entry which is preliminary data.</text>
</comment>
<dbReference type="RefSeq" id="WP_254182176.1">
    <property type="nucleotide sequence ID" value="NZ_JANARS010000006.1"/>
</dbReference>
<sequence length="226" mass="26099">MTMQRDGAVYHYTDVRGRPVLRKIRREGWEERRYKFRQQAAVYRDGYMAWKGSRGCLERYQPDWSAKAMYNLPSLLSALRVHAPVYFCEGERDCDTGTALWGWATTTNWQGAAEFNPDQAEWFTRYGSRSRIKILVDNDDAGHYAANLRRRRLVGAGVDPKRIRLYRPIDPAHKDLTDVAGVGLGLSAYERLRPSEVRERAGTYRASLRASGERISWREYQSGVAQ</sequence>
<dbReference type="Gene3D" id="3.40.1360.10">
    <property type="match status" value="1"/>
</dbReference>
<dbReference type="InterPro" id="IPR034154">
    <property type="entry name" value="TOPRIM_DnaG/twinkle"/>
</dbReference>
<proteinExistence type="predicted"/>
<gene>
    <name evidence="1" type="ORF">NCI01_14330</name>
</gene>
<name>A0ABT1L133_9ACTN</name>
<keyword evidence="2" id="KW-1185">Reference proteome</keyword>
<organism evidence="1 2">
    <name type="scientific">Nocardioides pinisoli</name>
    <dbReference type="NCBI Taxonomy" id="2950279"/>
    <lineage>
        <taxon>Bacteria</taxon>
        <taxon>Bacillati</taxon>
        <taxon>Actinomycetota</taxon>
        <taxon>Actinomycetes</taxon>
        <taxon>Propionibacteriales</taxon>
        <taxon>Nocardioidaceae</taxon>
        <taxon>Nocardioides</taxon>
    </lineage>
</organism>
<protein>
    <submittedName>
        <fullName evidence="1">Toprim domain-containing protein</fullName>
    </submittedName>
</protein>
<accession>A0ABT1L133</accession>